<feature type="transmembrane region" description="Helical" evidence="9">
    <location>
        <begin position="189"/>
        <end position="215"/>
    </location>
</feature>
<evidence type="ECO:0000259" key="10">
    <source>
        <dbReference type="PROSITE" id="PS50859"/>
    </source>
</evidence>
<comment type="similarity">
    <text evidence="1">Belongs to the synaptobrevin family.</text>
</comment>
<evidence type="ECO:0000256" key="6">
    <source>
        <dbReference type="ARBA" id="ARBA00023136"/>
    </source>
</evidence>
<evidence type="ECO:0000256" key="4">
    <source>
        <dbReference type="ARBA" id="ARBA00022927"/>
    </source>
</evidence>
<dbReference type="CDD" id="cd15843">
    <property type="entry name" value="R-SNARE"/>
    <property type="match status" value="1"/>
</dbReference>
<evidence type="ECO:0000256" key="2">
    <source>
        <dbReference type="ARBA" id="ARBA00022448"/>
    </source>
</evidence>
<accession>A0ABX5BHG2</accession>
<dbReference type="InterPro" id="IPR011012">
    <property type="entry name" value="Longin-like_dom_sf"/>
</dbReference>
<dbReference type="SMART" id="SM01270">
    <property type="entry name" value="Longin"/>
    <property type="match status" value="1"/>
</dbReference>
<dbReference type="InterPro" id="IPR051097">
    <property type="entry name" value="Synaptobrevin-like_transport"/>
</dbReference>
<dbReference type="Pfam" id="PF00957">
    <property type="entry name" value="Synaptobrevin"/>
    <property type="match status" value="1"/>
</dbReference>
<evidence type="ECO:0000256" key="7">
    <source>
        <dbReference type="ARBA" id="ARBA00046280"/>
    </source>
</evidence>
<dbReference type="PANTHER" id="PTHR21136">
    <property type="entry name" value="SNARE PROTEINS"/>
    <property type="match status" value="1"/>
</dbReference>
<comment type="caution">
    <text evidence="12">The sequence shown here is derived from an EMBL/GenBank/DDBJ whole genome shotgun (WGS) entry which is preliminary data.</text>
</comment>
<dbReference type="PRINTS" id="PR00219">
    <property type="entry name" value="SYNAPTOBREVN"/>
</dbReference>
<keyword evidence="8" id="KW-0175">Coiled coil</keyword>
<name>A0ABX5BHG2_CRYHO</name>
<proteinExistence type="inferred from homology"/>
<keyword evidence="13" id="KW-1185">Reference proteome</keyword>
<keyword evidence="4" id="KW-0653">Protein transport</keyword>
<dbReference type="SUPFAM" id="SSF58038">
    <property type="entry name" value="SNARE fusion complex"/>
    <property type="match status" value="1"/>
</dbReference>
<dbReference type="Gene3D" id="1.20.5.110">
    <property type="match status" value="1"/>
</dbReference>
<dbReference type="Proteomes" id="UP001429100">
    <property type="component" value="Unassembled WGS sequence"/>
</dbReference>
<dbReference type="EMBL" id="JTAI01000007">
    <property type="protein sequence ID" value="PPS97528.1"/>
    <property type="molecule type" value="Genomic_DNA"/>
</dbReference>
<keyword evidence="6 9" id="KW-0472">Membrane</keyword>
<evidence type="ECO:0000313" key="13">
    <source>
        <dbReference type="Proteomes" id="UP001429100"/>
    </source>
</evidence>
<dbReference type="PANTHER" id="PTHR21136:SF168">
    <property type="entry name" value="VESICLE-ASSOCIATED MEMBRANE PROTEIN 9"/>
    <property type="match status" value="1"/>
</dbReference>
<feature type="domain" description="Longin" evidence="10">
    <location>
        <begin position="7"/>
        <end position="86"/>
    </location>
</feature>
<reference evidence="12 13" key="1">
    <citation type="submission" date="2014-11" db="EMBL/GenBank/DDBJ databases">
        <title>Comparative genomic analysis of Cryptosporidium hominis reveals occurrence of genetic recombination in virulent subtypes.</title>
        <authorList>
            <person name="Guo Y."/>
            <person name="Tang K."/>
            <person name="Frace M."/>
            <person name="Li N."/>
            <person name="Roellig D.M."/>
            <person name="Sammons S."/>
            <person name="Knipe K."/>
            <person name="Rowe L."/>
            <person name="Feng Y."/>
            <person name="Xiao L."/>
        </authorList>
    </citation>
    <scope>NUCLEOTIDE SEQUENCE [LARGE SCALE GENOMIC DNA]</scope>
    <source>
        <strain evidence="12">30976</strain>
    </source>
</reference>
<feature type="domain" description="V-SNARE coiled-coil homology" evidence="11">
    <location>
        <begin position="124"/>
        <end position="184"/>
    </location>
</feature>
<dbReference type="Gene3D" id="3.30.450.50">
    <property type="entry name" value="Longin domain"/>
    <property type="match status" value="1"/>
</dbReference>
<gene>
    <name evidence="12" type="ORF">GY17_00000018</name>
</gene>
<evidence type="ECO:0000256" key="5">
    <source>
        <dbReference type="ARBA" id="ARBA00022989"/>
    </source>
</evidence>
<evidence type="ECO:0000256" key="8">
    <source>
        <dbReference type="PROSITE-ProRule" id="PRU00290"/>
    </source>
</evidence>
<dbReference type="PROSITE" id="PS50859">
    <property type="entry name" value="LONGIN"/>
    <property type="match status" value="1"/>
</dbReference>
<dbReference type="Pfam" id="PF13774">
    <property type="entry name" value="Longin"/>
    <property type="match status" value="1"/>
</dbReference>
<evidence type="ECO:0000256" key="3">
    <source>
        <dbReference type="ARBA" id="ARBA00022692"/>
    </source>
</evidence>
<keyword evidence="2" id="KW-0813">Transport</keyword>
<reference evidence="12 13" key="2">
    <citation type="submission" date="2017-10" db="EMBL/GenBank/DDBJ databases">
        <title>Consistent, comparative and evidence-based genome annotation and re-annotation for the closely-related species, Cryptosporidium parvum, C. hominis and C. tyzzeri.</title>
        <authorList>
            <person name="Baptista R.P."/>
            <person name="Li Y."/>
            <person name="Sateriale A."/>
            <person name="Striepen B."/>
            <person name="Kissinger J.C."/>
        </authorList>
    </citation>
    <scope>NUCLEOTIDE SEQUENCE [LARGE SCALE GENOMIC DNA]</scope>
    <source>
        <strain evidence="12">30976</strain>
    </source>
</reference>
<dbReference type="CDD" id="cd14824">
    <property type="entry name" value="Longin"/>
    <property type="match status" value="1"/>
</dbReference>
<keyword evidence="3 9" id="KW-0812">Transmembrane</keyword>
<keyword evidence="5 9" id="KW-1133">Transmembrane helix</keyword>
<comment type="subcellular location">
    <subcellularLocation>
        <location evidence="7">Endomembrane system</location>
        <topology evidence="7">Single-pass type IV membrane protein</topology>
    </subcellularLocation>
</comment>
<organism evidence="12 13">
    <name type="scientific">Cryptosporidium hominis</name>
    <dbReference type="NCBI Taxonomy" id="237895"/>
    <lineage>
        <taxon>Eukaryota</taxon>
        <taxon>Sar</taxon>
        <taxon>Alveolata</taxon>
        <taxon>Apicomplexa</taxon>
        <taxon>Conoidasida</taxon>
        <taxon>Coccidia</taxon>
        <taxon>Eucoccidiorida</taxon>
        <taxon>Eimeriorina</taxon>
        <taxon>Cryptosporidiidae</taxon>
        <taxon>Cryptosporidium</taxon>
    </lineage>
</organism>
<dbReference type="PROSITE" id="PS50892">
    <property type="entry name" value="V_SNARE"/>
    <property type="match status" value="1"/>
</dbReference>
<evidence type="ECO:0000313" key="12">
    <source>
        <dbReference type="EMBL" id="PPS97528.1"/>
    </source>
</evidence>
<evidence type="ECO:0000256" key="9">
    <source>
        <dbReference type="SAM" id="Phobius"/>
    </source>
</evidence>
<evidence type="ECO:0000256" key="1">
    <source>
        <dbReference type="ARBA" id="ARBA00008025"/>
    </source>
</evidence>
<dbReference type="InterPro" id="IPR010908">
    <property type="entry name" value="Longin_dom"/>
</dbReference>
<evidence type="ECO:0000259" key="11">
    <source>
        <dbReference type="PROSITE" id="PS50892"/>
    </source>
</evidence>
<dbReference type="SUPFAM" id="SSF64356">
    <property type="entry name" value="SNARE-like"/>
    <property type="match status" value="1"/>
</dbReference>
<dbReference type="InterPro" id="IPR042855">
    <property type="entry name" value="V_SNARE_CC"/>
</dbReference>
<sequence length="280" mass="32703">MSIIYSLVAKDNVVLAEYTENTGNFPSIARFLLRKINKSLNKQSYTYDIYCFHFLIYEPGVIYMAMTDRSFGLTIPYEYLLDIRSKTLPFVEMLTNPITLILNGVVAPIIKERMIYWNCPENTEYDMLANQISTIQNVLIENIDILLERGEKLDLLVSQAKNLTIESNTFRRQSYRLQQSAEWLPIKRIIMLFLAGTFILSIYIILAFNCGGLFLNNCIHKFQNNYIPEPFINNDDDKFNENEAAFREVEEFINELNTKKSQMKLDNIQKIHLKDDIDIT</sequence>
<protein>
    <submittedName>
        <fullName evidence="12">Synaptobrevin-like protein</fullName>
    </submittedName>
</protein>
<dbReference type="InterPro" id="IPR001388">
    <property type="entry name" value="Synaptobrevin-like"/>
</dbReference>